<feature type="transmembrane region" description="Helical" evidence="2">
    <location>
        <begin position="172"/>
        <end position="190"/>
    </location>
</feature>
<keyword evidence="2" id="KW-1133">Transmembrane helix</keyword>
<evidence type="ECO:0000256" key="2">
    <source>
        <dbReference type="SAM" id="Phobius"/>
    </source>
</evidence>
<feature type="transmembrane region" description="Helical" evidence="2">
    <location>
        <begin position="89"/>
        <end position="108"/>
    </location>
</feature>
<dbReference type="PANTHER" id="PTHR46558:SF13">
    <property type="entry name" value="HTH-TYPE TRANSCRIPTIONAL REGULATOR IMMR"/>
    <property type="match status" value="1"/>
</dbReference>
<dbReference type="RefSeq" id="WP_014372846.1">
    <property type="nucleotide sequence ID" value="NZ_AP018492.1"/>
</dbReference>
<feature type="transmembrane region" description="Helical" evidence="2">
    <location>
        <begin position="114"/>
        <end position="137"/>
    </location>
</feature>
<accession>A0A2Z5Y087</accession>
<dbReference type="Pfam" id="PF01381">
    <property type="entry name" value="HTH_3"/>
    <property type="match status" value="1"/>
</dbReference>
<dbReference type="SMART" id="SM00530">
    <property type="entry name" value="HTH_XRE"/>
    <property type="match status" value="1"/>
</dbReference>
<dbReference type="Gene3D" id="1.10.260.40">
    <property type="entry name" value="lambda repressor-like DNA-binding domains"/>
    <property type="match status" value="1"/>
</dbReference>
<reference evidence="4 5" key="1">
    <citation type="submission" date="2018-01" db="EMBL/GenBank/DDBJ databases">
        <title>Whole genome sequence of Melissococcus plutonius DAT561.</title>
        <authorList>
            <person name="Okumura K."/>
            <person name="Takamatsu D."/>
            <person name="Okura M."/>
        </authorList>
    </citation>
    <scope>NUCLEOTIDE SEQUENCE [LARGE SCALE GENOMIC DNA]</scope>
    <source>
        <strain evidence="4 5">DAT561</strain>
    </source>
</reference>
<dbReference type="AlphaFoldDB" id="A0A2Z5Y087"/>
<dbReference type="InterPro" id="IPR010982">
    <property type="entry name" value="Lambda_DNA-bd_dom_sf"/>
</dbReference>
<protein>
    <submittedName>
        <fullName evidence="4">Transcriptional regulator, Xre family</fullName>
    </submittedName>
</protein>
<dbReference type="PROSITE" id="PS50943">
    <property type="entry name" value="HTH_CROC1"/>
    <property type="match status" value="1"/>
</dbReference>
<dbReference type="SUPFAM" id="SSF47413">
    <property type="entry name" value="lambda repressor-like DNA-binding domains"/>
    <property type="match status" value="1"/>
</dbReference>
<feature type="domain" description="HTH cro/C1-type" evidence="3">
    <location>
        <begin position="7"/>
        <end position="61"/>
    </location>
</feature>
<keyword evidence="2" id="KW-0472">Membrane</keyword>
<evidence type="ECO:0000313" key="5">
    <source>
        <dbReference type="Proteomes" id="UP000269226"/>
    </source>
</evidence>
<dbReference type="CDD" id="cd00093">
    <property type="entry name" value="HTH_XRE"/>
    <property type="match status" value="1"/>
</dbReference>
<keyword evidence="2" id="KW-0812">Transmembrane</keyword>
<evidence type="ECO:0000313" key="4">
    <source>
        <dbReference type="EMBL" id="BBC60231.1"/>
    </source>
</evidence>
<keyword evidence="1" id="KW-0238">DNA-binding</keyword>
<sequence>MLLSKVLKKKRQERGETQQQVADMLHISRQSISNWENNKSYPDVPTLIELSQYFDFSLDVLKGDDDLMKKIKKDYEFIHKEKENKKYQLYLMVILLLMFIPILFIPLFGKHVMVVKYIGIFVVLMSICLLYFSLKLVQTYYKDVADKNGPLFIPKAFGIGITINPFNFWGKVIWLSLIAFLVVLVIKMILTPI</sequence>
<dbReference type="InterPro" id="IPR001387">
    <property type="entry name" value="Cro/C1-type_HTH"/>
</dbReference>
<proteinExistence type="predicted"/>
<name>A0A2Z5Y087_9ENTE</name>
<dbReference type="GO" id="GO:0003677">
    <property type="term" value="F:DNA binding"/>
    <property type="evidence" value="ECO:0007669"/>
    <property type="project" value="UniProtKB-KW"/>
</dbReference>
<dbReference type="GeneID" id="57042630"/>
<organism evidence="4 5">
    <name type="scientific">Melissococcus plutonius</name>
    <dbReference type="NCBI Taxonomy" id="33970"/>
    <lineage>
        <taxon>Bacteria</taxon>
        <taxon>Bacillati</taxon>
        <taxon>Bacillota</taxon>
        <taxon>Bacilli</taxon>
        <taxon>Lactobacillales</taxon>
        <taxon>Enterococcaceae</taxon>
        <taxon>Melissococcus</taxon>
    </lineage>
</organism>
<dbReference type="EMBL" id="AP018492">
    <property type="protein sequence ID" value="BBC60231.1"/>
    <property type="molecule type" value="Genomic_DNA"/>
</dbReference>
<dbReference type="Proteomes" id="UP000269226">
    <property type="component" value="Chromosome"/>
</dbReference>
<evidence type="ECO:0000256" key="1">
    <source>
        <dbReference type="ARBA" id="ARBA00023125"/>
    </source>
</evidence>
<gene>
    <name evidence="4" type="ORF">DAT561_0060</name>
</gene>
<evidence type="ECO:0000259" key="3">
    <source>
        <dbReference type="PROSITE" id="PS50943"/>
    </source>
</evidence>
<dbReference type="PANTHER" id="PTHR46558">
    <property type="entry name" value="TRACRIPTIONAL REGULATORY PROTEIN-RELATED-RELATED"/>
    <property type="match status" value="1"/>
</dbReference>